<accession>A0A8B6DQH2</accession>
<dbReference type="Pfam" id="PF10162">
    <property type="entry name" value="G8"/>
    <property type="match status" value="1"/>
</dbReference>
<dbReference type="OrthoDB" id="120976at2759"/>
<evidence type="ECO:0000256" key="1">
    <source>
        <dbReference type="ARBA" id="ARBA00004236"/>
    </source>
</evidence>
<evidence type="ECO:0000259" key="9">
    <source>
        <dbReference type="PROSITE" id="PS51484"/>
    </source>
</evidence>
<organism evidence="10 11">
    <name type="scientific">Mytilus galloprovincialis</name>
    <name type="common">Mediterranean mussel</name>
    <dbReference type="NCBI Taxonomy" id="29158"/>
    <lineage>
        <taxon>Eukaryota</taxon>
        <taxon>Metazoa</taxon>
        <taxon>Spiralia</taxon>
        <taxon>Lophotrochozoa</taxon>
        <taxon>Mollusca</taxon>
        <taxon>Bivalvia</taxon>
        <taxon>Autobranchia</taxon>
        <taxon>Pteriomorphia</taxon>
        <taxon>Mytilida</taxon>
        <taxon>Mytiloidea</taxon>
        <taxon>Mytilidae</taxon>
        <taxon>Mytilinae</taxon>
        <taxon>Mytilus</taxon>
    </lineage>
</organism>
<keyword evidence="4" id="KW-0378">Hydrolase</keyword>
<dbReference type="InterPro" id="IPR039477">
    <property type="entry name" value="ILEI/PANDER_dom"/>
</dbReference>
<evidence type="ECO:0000256" key="3">
    <source>
        <dbReference type="ARBA" id="ARBA00022475"/>
    </source>
</evidence>
<dbReference type="InterPro" id="IPR055401">
    <property type="entry name" value="CEMIP_beta-hel_dom"/>
</dbReference>
<dbReference type="PANTHER" id="PTHR15535:SF17">
    <property type="entry name" value="TRANSMEMBRANE PROTEIN"/>
    <property type="match status" value="1"/>
</dbReference>
<dbReference type="GO" id="GO:0005886">
    <property type="term" value="C:plasma membrane"/>
    <property type="evidence" value="ECO:0007669"/>
    <property type="project" value="UniProtKB-SubCell"/>
</dbReference>
<feature type="signal peptide" evidence="8">
    <location>
        <begin position="1"/>
        <end position="18"/>
    </location>
</feature>
<dbReference type="Pfam" id="PF15711">
    <property type="entry name" value="ILEI"/>
    <property type="match status" value="1"/>
</dbReference>
<evidence type="ECO:0000313" key="10">
    <source>
        <dbReference type="EMBL" id="VDI22161.1"/>
    </source>
</evidence>
<dbReference type="SUPFAM" id="SSF51126">
    <property type="entry name" value="Pectin lyase-like"/>
    <property type="match status" value="1"/>
</dbReference>
<dbReference type="InterPro" id="IPR019316">
    <property type="entry name" value="G8_domain"/>
</dbReference>
<dbReference type="Pfam" id="PF24606">
    <property type="entry name" value="CEMIP_beta-hel"/>
    <property type="match status" value="1"/>
</dbReference>
<proteinExistence type="inferred from homology"/>
<comment type="subcellular location">
    <subcellularLocation>
        <location evidence="1">Cell membrane</location>
    </subcellularLocation>
</comment>
<gene>
    <name evidence="10" type="ORF">MGAL_10B035197</name>
</gene>
<dbReference type="GO" id="GO:0016798">
    <property type="term" value="F:hydrolase activity, acting on glycosyl bonds"/>
    <property type="evidence" value="ECO:0007669"/>
    <property type="project" value="UniProtKB-KW"/>
</dbReference>
<evidence type="ECO:0000313" key="11">
    <source>
        <dbReference type="Proteomes" id="UP000596742"/>
    </source>
</evidence>
<dbReference type="Gene3D" id="2.160.20.10">
    <property type="entry name" value="Single-stranded right-handed beta-helix, Pectin lyase-like"/>
    <property type="match status" value="1"/>
</dbReference>
<dbReference type="Proteomes" id="UP000596742">
    <property type="component" value="Unassembled WGS sequence"/>
</dbReference>
<evidence type="ECO:0000256" key="6">
    <source>
        <dbReference type="ARBA" id="ARBA00023295"/>
    </source>
</evidence>
<feature type="region of interest" description="Disordered" evidence="7">
    <location>
        <begin position="1059"/>
        <end position="1095"/>
    </location>
</feature>
<evidence type="ECO:0000256" key="2">
    <source>
        <dbReference type="ARBA" id="ARBA00007586"/>
    </source>
</evidence>
<keyword evidence="3" id="KW-0472">Membrane</keyword>
<evidence type="ECO:0000256" key="5">
    <source>
        <dbReference type="ARBA" id="ARBA00023180"/>
    </source>
</evidence>
<name>A0A8B6DQH2_MYTGA</name>
<dbReference type="InterPro" id="IPR011050">
    <property type="entry name" value="Pectin_lyase_fold/virulence"/>
</dbReference>
<feature type="domain" description="G8" evidence="9">
    <location>
        <begin position="35"/>
        <end position="152"/>
    </location>
</feature>
<evidence type="ECO:0000256" key="7">
    <source>
        <dbReference type="SAM" id="MobiDB-lite"/>
    </source>
</evidence>
<dbReference type="InterPro" id="IPR012334">
    <property type="entry name" value="Pectin_lyas_fold"/>
</dbReference>
<reference evidence="10" key="1">
    <citation type="submission" date="2018-11" db="EMBL/GenBank/DDBJ databases">
        <authorList>
            <person name="Alioto T."/>
            <person name="Alioto T."/>
        </authorList>
    </citation>
    <scope>NUCLEOTIDE SEQUENCE</scope>
</reference>
<protein>
    <recommendedName>
        <fullName evidence="9">G8 domain-containing protein</fullName>
    </recommendedName>
</protein>
<feature type="chain" id="PRO_5032687046" description="G8 domain-containing protein" evidence="8">
    <location>
        <begin position="19"/>
        <end position="1095"/>
    </location>
</feature>
<keyword evidence="6" id="KW-0326">Glycosidase</keyword>
<comment type="similarity">
    <text evidence="2">Belongs to the CEMIP family.</text>
</comment>
<keyword evidence="11" id="KW-1185">Reference proteome</keyword>
<dbReference type="PANTHER" id="PTHR15535">
    <property type="entry name" value="TRANSMEMBRANE PROTEIN 2-RELATED"/>
    <property type="match status" value="1"/>
</dbReference>
<sequence length="1095" mass="121614">MELLKFLFYFILIAACAAKCPDSDANLLKWSDHAGTWSGSPPAENDNLTITQPILLDEQPPTLYSIVITATGKLVWDPNTEVHLKVHWVQVDGELHIGSEDCPFLSNTHITFLGNVEENNLGAGGDKALFVTAGGTLEIHGKPKLSWTKFAQTAPKFNTETDVIASQIEDTKKKGLAVYSINPTTGELVDSAFFNFLINGRKYPDLIISFVNFLDGIPDGNIVGIAIHKDLPRRGDITGALEAIEILAGQTDGTNPLRDTEDAMYSLLTTKGSTSMTKEVYLPLKSEGKTIAEVSMVFAEFIVVMTSTFDINRRDRSKAEVLVAVDLKYRPVLNFIEDVSTWETGDTVVIASTDYDWRQAEDKTLIECPSCNDNQIRVSSPLKFTHYGEIYKNVDMRGEVGLLTRNILFDTEDAEGSTTYGGNLKVLKGFKSVHIENTEFNDLGQQEVLGRYPIHFHMCEDVDADEATRPWIKHNSIHHSNSRCVTIHGTHGLIVEDNVCYMTKGHGYFLEDGGEKRTVLNGNLGLGQEKGTLIKADKSPSTFWITNPLSNVTNNVAAGGEGRGYWFTYPRIPTGPSADKGYMLKDEARHTVITEFDNNVAHSNKKHGFFLDNEFHPDGSATGYNRYRPKEDPIMHLKYKNSTDKPSIINRMTGYKNSPRNAWIRGGMIKVVQASLSDSAELLNIVKENTALQFIDQSVFIGDSPNLGEPAKVNGQPVSIGRSFPLVSNMMKNFNPRNAIALRRGPIYVTDVFFDDFADNEYYQMGAIGWDKLQKQSPFHSITNAQFGFSDPSEGNRVRDIRQDETERTGDDIRTFRDMDNSVTDLSADSDVTVLSPEAFHMTEDCKIRSNWNFGYCEHAFGKLAIQYSSENVLTMTRDDDYESARVDADSSEDASFLVITGDSYSYSMFFEEEVPKNINIKMVGLSKSQGVRLGVCIPSDATFKVSGGRVKWAAVDSLSDVVAIGDYFYDSDTGYLALFLADVNDFEPGEFGQCVGEGEMCKRVMIKIEKGDLTESDCLSAVHEKFNLSSDSDVNVQSDFRRKLTTLLELLSERRSHGSRQKRSVDTAGEIDTRELPATANEPPANWGAGSTRG</sequence>
<dbReference type="EMBL" id="UYJE01003755">
    <property type="protein sequence ID" value="VDI22161.1"/>
    <property type="molecule type" value="Genomic_DNA"/>
</dbReference>
<keyword evidence="8" id="KW-0732">Signal</keyword>
<keyword evidence="5" id="KW-0325">Glycoprotein</keyword>
<comment type="caution">
    <text evidence="10">The sequence shown here is derived from an EMBL/GenBank/DDBJ whole genome shotgun (WGS) entry which is preliminary data.</text>
</comment>
<evidence type="ECO:0000256" key="8">
    <source>
        <dbReference type="SAM" id="SignalP"/>
    </source>
</evidence>
<dbReference type="PROSITE" id="PS51484">
    <property type="entry name" value="G8"/>
    <property type="match status" value="1"/>
</dbReference>
<dbReference type="InterPro" id="IPR052252">
    <property type="entry name" value="CEMIP/CEMIP2"/>
</dbReference>
<dbReference type="InterPro" id="IPR055400">
    <property type="entry name" value="CEMIP_X"/>
</dbReference>
<dbReference type="PROSITE" id="PS51257">
    <property type="entry name" value="PROKAR_LIPOPROTEIN"/>
    <property type="match status" value="1"/>
</dbReference>
<dbReference type="AlphaFoldDB" id="A0A8B6DQH2"/>
<dbReference type="SMART" id="SM01225">
    <property type="entry name" value="G8"/>
    <property type="match status" value="1"/>
</dbReference>
<evidence type="ECO:0000256" key="4">
    <source>
        <dbReference type="ARBA" id="ARBA00022801"/>
    </source>
</evidence>
<keyword evidence="3" id="KW-1003">Cell membrane</keyword>
<dbReference type="Pfam" id="PF24605">
    <property type="entry name" value="CEMIP_X"/>
    <property type="match status" value="1"/>
</dbReference>